<gene>
    <name evidence="4" type="ORF">DI609_00485</name>
</gene>
<evidence type="ECO:0000313" key="5">
    <source>
        <dbReference type="Proteomes" id="UP000249451"/>
    </source>
</evidence>
<evidence type="ECO:0000313" key="4">
    <source>
        <dbReference type="EMBL" id="PZP03743.1"/>
    </source>
</evidence>
<sequence length="185" mass="21196">MTFSNDPQNRPGEHGSRPDPRSAVRIGNKEREEAMDLLSKHLEAGRLDISEYDERCRHIANARVHGELSEVFLDLPRIPRGDQAQPSQVVAVPGYGRQVYTAEEVAVASKRGRNIRGGIMALSVVSALMLTTISDWFMWIIPVVAILLYMLKIGPESWYMPTNRQLEREQRHAVRQLRQQRRLNR</sequence>
<evidence type="ECO:0000259" key="3">
    <source>
        <dbReference type="Pfam" id="PF08044"/>
    </source>
</evidence>
<keyword evidence="2" id="KW-0472">Membrane</keyword>
<name>A0A2W5BD00_9CORY</name>
<comment type="caution">
    <text evidence="4">The sequence shown here is derived from an EMBL/GenBank/DDBJ whole genome shotgun (WGS) entry which is preliminary data.</text>
</comment>
<feature type="compositionally biased region" description="Basic and acidic residues" evidence="1">
    <location>
        <begin position="11"/>
        <end position="23"/>
    </location>
</feature>
<protein>
    <recommendedName>
        <fullName evidence="3">DUF1707 domain-containing protein</fullName>
    </recommendedName>
</protein>
<feature type="transmembrane region" description="Helical" evidence="2">
    <location>
        <begin position="119"/>
        <end position="151"/>
    </location>
</feature>
<evidence type="ECO:0000256" key="2">
    <source>
        <dbReference type="SAM" id="Phobius"/>
    </source>
</evidence>
<dbReference type="Pfam" id="PF08044">
    <property type="entry name" value="DUF1707"/>
    <property type="match status" value="1"/>
</dbReference>
<keyword evidence="2" id="KW-0812">Transmembrane</keyword>
<reference evidence="4 5" key="1">
    <citation type="submission" date="2017-11" db="EMBL/GenBank/DDBJ databases">
        <title>Infants hospitalized years apart are colonized by the same room-sourced microbial strains.</title>
        <authorList>
            <person name="Brooks B."/>
            <person name="Olm M.R."/>
            <person name="Firek B.A."/>
            <person name="Baker R."/>
            <person name="Thomas B.C."/>
            <person name="Morowitz M.J."/>
            <person name="Banfield J.F."/>
        </authorList>
    </citation>
    <scope>NUCLEOTIDE SEQUENCE [LARGE SCALE GENOMIC DNA]</scope>
    <source>
        <strain evidence="4">S2_012_000_R3_87</strain>
    </source>
</reference>
<dbReference type="AlphaFoldDB" id="A0A2W5BD00"/>
<organism evidence="4 5">
    <name type="scientific">Corynebacterium urealyticum</name>
    <dbReference type="NCBI Taxonomy" id="43771"/>
    <lineage>
        <taxon>Bacteria</taxon>
        <taxon>Bacillati</taxon>
        <taxon>Actinomycetota</taxon>
        <taxon>Actinomycetes</taxon>
        <taxon>Mycobacteriales</taxon>
        <taxon>Corynebacteriaceae</taxon>
        <taxon>Corynebacterium</taxon>
    </lineage>
</organism>
<dbReference type="EMBL" id="QFNY01000005">
    <property type="protein sequence ID" value="PZP03743.1"/>
    <property type="molecule type" value="Genomic_DNA"/>
</dbReference>
<dbReference type="Proteomes" id="UP000249451">
    <property type="component" value="Unassembled WGS sequence"/>
</dbReference>
<accession>A0A2W5BD00</accession>
<keyword evidence="2" id="KW-1133">Transmembrane helix</keyword>
<feature type="region of interest" description="Disordered" evidence="1">
    <location>
        <begin position="1"/>
        <end position="23"/>
    </location>
</feature>
<proteinExistence type="predicted"/>
<evidence type="ECO:0000256" key="1">
    <source>
        <dbReference type="SAM" id="MobiDB-lite"/>
    </source>
</evidence>
<dbReference type="InterPro" id="IPR012551">
    <property type="entry name" value="DUF1707_SHOCT-like"/>
</dbReference>
<feature type="domain" description="DUF1707" evidence="3">
    <location>
        <begin position="24"/>
        <end position="76"/>
    </location>
</feature>